<sequence>MKSTPHLKPHIPDGTPQVSWLLAEGNYTHLHFHNGSQYLLAITLCKVCQRYPYLLRLNKQLAVDPTLIVGWQRLAAKQMIVVLERWGNRQTVVVSRRRIREVRQLLRQIKG</sequence>
<proteinExistence type="predicted"/>
<dbReference type="Pfam" id="PF04397">
    <property type="entry name" value="LytTR"/>
    <property type="match status" value="1"/>
</dbReference>
<evidence type="ECO:0000313" key="3">
    <source>
        <dbReference type="Proteomes" id="UP000598820"/>
    </source>
</evidence>
<dbReference type="InterPro" id="IPR007492">
    <property type="entry name" value="LytTR_DNA-bd_dom"/>
</dbReference>
<evidence type="ECO:0000259" key="1">
    <source>
        <dbReference type="PROSITE" id="PS50930"/>
    </source>
</evidence>
<dbReference type="RefSeq" id="WP_190890259.1">
    <property type="nucleotide sequence ID" value="NZ_JACWZY010000027.1"/>
</dbReference>
<dbReference type="EMBL" id="JACWZY010000027">
    <property type="protein sequence ID" value="MBD2704025.1"/>
    <property type="molecule type" value="Genomic_DNA"/>
</dbReference>
<dbReference type="GO" id="GO:0003677">
    <property type="term" value="F:DNA binding"/>
    <property type="evidence" value="ECO:0007669"/>
    <property type="project" value="InterPro"/>
</dbReference>
<comment type="caution">
    <text evidence="2">The sequence shown here is derived from an EMBL/GenBank/DDBJ whole genome shotgun (WGS) entry which is preliminary data.</text>
</comment>
<organism evidence="2 3">
    <name type="scientific">Spirosoma profusum</name>
    <dbReference type="NCBI Taxonomy" id="2771354"/>
    <lineage>
        <taxon>Bacteria</taxon>
        <taxon>Pseudomonadati</taxon>
        <taxon>Bacteroidota</taxon>
        <taxon>Cytophagia</taxon>
        <taxon>Cytophagales</taxon>
        <taxon>Cytophagaceae</taxon>
        <taxon>Spirosoma</taxon>
    </lineage>
</organism>
<dbReference type="PROSITE" id="PS50930">
    <property type="entry name" value="HTH_LYTTR"/>
    <property type="match status" value="1"/>
</dbReference>
<protein>
    <submittedName>
        <fullName evidence="2">LytTR family transcriptional regulator</fullName>
    </submittedName>
</protein>
<name>A0A927ATP0_9BACT</name>
<evidence type="ECO:0000313" key="2">
    <source>
        <dbReference type="EMBL" id="MBD2704025.1"/>
    </source>
</evidence>
<gene>
    <name evidence="2" type="ORF">IC229_25495</name>
</gene>
<dbReference type="AlphaFoldDB" id="A0A927ATP0"/>
<dbReference type="SMART" id="SM00850">
    <property type="entry name" value="LytTR"/>
    <property type="match status" value="1"/>
</dbReference>
<feature type="domain" description="HTH LytTR-type" evidence="1">
    <location>
        <begin position="20"/>
        <end position="108"/>
    </location>
</feature>
<accession>A0A927ATP0</accession>
<keyword evidence="3" id="KW-1185">Reference proteome</keyword>
<dbReference type="Proteomes" id="UP000598820">
    <property type="component" value="Unassembled WGS sequence"/>
</dbReference>
<reference evidence="2" key="1">
    <citation type="submission" date="2020-09" db="EMBL/GenBank/DDBJ databases">
        <authorList>
            <person name="Kim M.K."/>
        </authorList>
    </citation>
    <scope>NUCLEOTIDE SEQUENCE</scope>
    <source>
        <strain evidence="2">BT702</strain>
    </source>
</reference>